<dbReference type="InterPro" id="IPR039424">
    <property type="entry name" value="SBP_5"/>
</dbReference>
<comment type="subcellular location">
    <subcellularLocation>
        <location evidence="1">Periplasm</location>
    </subcellularLocation>
</comment>
<dbReference type="SUPFAM" id="SSF53850">
    <property type="entry name" value="Periplasmic binding protein-like II"/>
    <property type="match status" value="1"/>
</dbReference>
<accession>A0ABT8AJV7</accession>
<name>A0ABT8AJV7_9HYPH</name>
<evidence type="ECO:0000256" key="4">
    <source>
        <dbReference type="ARBA" id="ARBA00022729"/>
    </source>
</evidence>
<evidence type="ECO:0000313" key="7">
    <source>
        <dbReference type="EMBL" id="MDN3570096.1"/>
    </source>
</evidence>
<evidence type="ECO:0000256" key="2">
    <source>
        <dbReference type="ARBA" id="ARBA00005695"/>
    </source>
</evidence>
<dbReference type="Gene3D" id="3.90.76.10">
    <property type="entry name" value="Dipeptide-binding Protein, Domain 1"/>
    <property type="match status" value="1"/>
</dbReference>
<sequence length="514" mass="56779">MPLRTLTRAATLAATLATSLATLIAAHPALAGKADDTLVYASDSEPENVSPYHNSAREGVILARNCWDTLLYRDPKDCTYKPFLATAWTWTDDTTLDLTIREGVVFHNGDPLGPEDVAFTFNYVLTPEARTVTRQNVDWMKSVEVTGPHSVRIHLKAPFPAALEYLAGPTPIFPAAYFKKVGLDGFAKAPVGSGPYRITKVDSGRGVSMERFDRYWAESPLGKPKIGKLQFRVIPDGESRMAELMTGGVDWIWRVPSDQAEQLRAAPNITVLNSETMRVGFLQFDTLGRAKENSPLKDVRVRQAISYAIDRKAMVDNLVRGASRVMNALCFVDQFGCTDQGVTRYPYDPAKAKALLKDAGYPNGFEIDLGAYRERDYAEAVIGYLGAVGIKARLNYLRYAAFRDSLRAGKTSIGYQTWGSFSVLDVSAFDGVYFRGGEEDLTKDPKVIADLQEGDGSTDPETRKAAYAKALQRIAAEAYALPMFSYSTNYAFTSDLTFTAQPDEVPRFYAASWK</sequence>
<keyword evidence="4 5" id="KW-0732">Signal</keyword>
<evidence type="ECO:0000256" key="5">
    <source>
        <dbReference type="SAM" id="SignalP"/>
    </source>
</evidence>
<feature type="signal peptide" evidence="5">
    <location>
        <begin position="1"/>
        <end position="31"/>
    </location>
</feature>
<organism evidence="7 8">
    <name type="scientific">Methylobacterium longum</name>
    <dbReference type="NCBI Taxonomy" id="767694"/>
    <lineage>
        <taxon>Bacteria</taxon>
        <taxon>Pseudomonadati</taxon>
        <taxon>Pseudomonadota</taxon>
        <taxon>Alphaproteobacteria</taxon>
        <taxon>Hyphomicrobiales</taxon>
        <taxon>Methylobacteriaceae</taxon>
        <taxon>Methylobacterium</taxon>
    </lineage>
</organism>
<proteinExistence type="inferred from homology"/>
<dbReference type="Proteomes" id="UP001244297">
    <property type="component" value="Unassembled WGS sequence"/>
</dbReference>
<feature type="chain" id="PRO_5046666267" evidence="5">
    <location>
        <begin position="32"/>
        <end position="514"/>
    </location>
</feature>
<protein>
    <submittedName>
        <fullName evidence="7">ABC transporter substrate-binding protein</fullName>
    </submittedName>
</protein>
<dbReference type="PANTHER" id="PTHR30290">
    <property type="entry name" value="PERIPLASMIC BINDING COMPONENT OF ABC TRANSPORTER"/>
    <property type="match status" value="1"/>
</dbReference>
<dbReference type="InterPro" id="IPR030678">
    <property type="entry name" value="Peptide/Ni-bd"/>
</dbReference>
<evidence type="ECO:0000256" key="1">
    <source>
        <dbReference type="ARBA" id="ARBA00004418"/>
    </source>
</evidence>
<evidence type="ECO:0000256" key="3">
    <source>
        <dbReference type="ARBA" id="ARBA00022448"/>
    </source>
</evidence>
<comment type="similarity">
    <text evidence="2">Belongs to the bacterial solute-binding protein 5 family.</text>
</comment>
<reference evidence="8" key="1">
    <citation type="journal article" date="2019" name="Int. J. Syst. Evol. Microbiol.">
        <title>The Global Catalogue of Microorganisms (GCM) 10K type strain sequencing project: providing services to taxonomists for standard genome sequencing and annotation.</title>
        <authorList>
            <consortium name="The Broad Institute Genomics Platform"/>
            <consortium name="The Broad Institute Genome Sequencing Center for Infectious Disease"/>
            <person name="Wu L."/>
            <person name="Ma J."/>
        </authorList>
    </citation>
    <scope>NUCLEOTIDE SEQUENCE [LARGE SCALE GENOMIC DNA]</scope>
    <source>
        <strain evidence="8">CECT 7806</strain>
    </source>
</reference>
<evidence type="ECO:0000313" key="8">
    <source>
        <dbReference type="Proteomes" id="UP001244297"/>
    </source>
</evidence>
<keyword evidence="8" id="KW-1185">Reference proteome</keyword>
<dbReference type="PIRSF" id="PIRSF002741">
    <property type="entry name" value="MppA"/>
    <property type="match status" value="1"/>
</dbReference>
<gene>
    <name evidence="7" type="ORF">QWZ18_05575</name>
</gene>
<comment type="caution">
    <text evidence="7">The sequence shown here is derived from an EMBL/GenBank/DDBJ whole genome shotgun (WGS) entry which is preliminary data.</text>
</comment>
<dbReference type="CDD" id="cd08515">
    <property type="entry name" value="PBP2_NikA_DppA_OppA_like_10"/>
    <property type="match status" value="1"/>
</dbReference>
<dbReference type="Gene3D" id="3.40.190.10">
    <property type="entry name" value="Periplasmic binding protein-like II"/>
    <property type="match status" value="1"/>
</dbReference>
<feature type="domain" description="Solute-binding protein family 5" evidence="6">
    <location>
        <begin position="80"/>
        <end position="429"/>
    </location>
</feature>
<dbReference type="Pfam" id="PF00496">
    <property type="entry name" value="SBP_bac_5"/>
    <property type="match status" value="1"/>
</dbReference>
<dbReference type="RefSeq" id="WP_238289704.1">
    <property type="nucleotide sequence ID" value="NZ_BPQS01000017.1"/>
</dbReference>
<dbReference type="PANTHER" id="PTHR30290:SF9">
    <property type="entry name" value="OLIGOPEPTIDE-BINDING PROTEIN APPA"/>
    <property type="match status" value="1"/>
</dbReference>
<evidence type="ECO:0000259" key="6">
    <source>
        <dbReference type="Pfam" id="PF00496"/>
    </source>
</evidence>
<dbReference type="EMBL" id="JAUFPT010000016">
    <property type="protein sequence ID" value="MDN3570096.1"/>
    <property type="molecule type" value="Genomic_DNA"/>
</dbReference>
<keyword evidence="3" id="KW-0813">Transport</keyword>
<dbReference type="InterPro" id="IPR000914">
    <property type="entry name" value="SBP_5_dom"/>
</dbReference>
<dbReference type="Gene3D" id="3.10.105.10">
    <property type="entry name" value="Dipeptide-binding Protein, Domain 3"/>
    <property type="match status" value="1"/>
</dbReference>